<organism evidence="1 2">
    <name type="scientific">Pontibacillus salicampi</name>
    <dbReference type="NCBI Taxonomy" id="1449801"/>
    <lineage>
        <taxon>Bacteria</taxon>
        <taxon>Bacillati</taxon>
        <taxon>Bacillota</taxon>
        <taxon>Bacilli</taxon>
        <taxon>Bacillales</taxon>
        <taxon>Bacillaceae</taxon>
        <taxon>Pontibacillus</taxon>
    </lineage>
</organism>
<gene>
    <name evidence="1" type="ORF">ACFFGV_10460</name>
</gene>
<reference evidence="1 2" key="1">
    <citation type="submission" date="2024-09" db="EMBL/GenBank/DDBJ databases">
        <authorList>
            <person name="Sun Q."/>
            <person name="Mori K."/>
        </authorList>
    </citation>
    <scope>NUCLEOTIDE SEQUENCE [LARGE SCALE GENOMIC DNA]</scope>
    <source>
        <strain evidence="1 2">NCAIM B.02529</strain>
    </source>
</reference>
<proteinExistence type="predicted"/>
<comment type="caution">
    <text evidence="1">The sequence shown here is derived from an EMBL/GenBank/DDBJ whole genome shotgun (WGS) entry which is preliminary data.</text>
</comment>
<dbReference type="EMBL" id="JBHLTP010000009">
    <property type="protein sequence ID" value="MFC0523981.1"/>
    <property type="molecule type" value="Genomic_DNA"/>
</dbReference>
<protein>
    <submittedName>
        <fullName evidence="1">Uncharacterized protein</fullName>
    </submittedName>
</protein>
<accession>A0ABV6LNL7</accession>
<evidence type="ECO:0000313" key="2">
    <source>
        <dbReference type="Proteomes" id="UP001589836"/>
    </source>
</evidence>
<sequence length="69" mass="7663">MKLEDMEDVIRKAGGATDYEAIIAYPDAMAHIPSSYQYTCKIQGNKIVDTFENVNLDTLNVPIVSPTNK</sequence>
<evidence type="ECO:0000313" key="1">
    <source>
        <dbReference type="EMBL" id="MFC0523981.1"/>
    </source>
</evidence>
<dbReference type="Proteomes" id="UP001589836">
    <property type="component" value="Unassembled WGS sequence"/>
</dbReference>
<dbReference type="RefSeq" id="WP_377347961.1">
    <property type="nucleotide sequence ID" value="NZ_JBHLTP010000009.1"/>
</dbReference>
<keyword evidence="2" id="KW-1185">Reference proteome</keyword>
<name>A0ABV6LNL7_9BACI</name>